<evidence type="ECO:0000313" key="2">
    <source>
        <dbReference type="EMBL" id="KMU83871.1"/>
    </source>
</evidence>
<dbReference type="EMBL" id="DS016984">
    <property type="protein sequence ID" value="KMU83871.1"/>
    <property type="molecule type" value="Genomic_DNA"/>
</dbReference>
<name>A0A0J8RGV2_COCIT</name>
<reference evidence="3" key="1">
    <citation type="journal article" date="2010" name="Genome Res.">
        <title>Population genomic sequencing of Coccidioides fungi reveals recent hybridization and transposon control.</title>
        <authorList>
            <person name="Neafsey D.E."/>
            <person name="Barker B.M."/>
            <person name="Sharpton T.J."/>
            <person name="Stajich J.E."/>
            <person name="Park D.J."/>
            <person name="Whiston E."/>
            <person name="Hung C.-Y."/>
            <person name="McMahan C."/>
            <person name="White J."/>
            <person name="Sykes S."/>
            <person name="Heiman D."/>
            <person name="Young S."/>
            <person name="Zeng Q."/>
            <person name="Abouelleil A."/>
            <person name="Aftuck L."/>
            <person name="Bessette D."/>
            <person name="Brown A."/>
            <person name="FitzGerald M."/>
            <person name="Lui A."/>
            <person name="Macdonald J.P."/>
            <person name="Priest M."/>
            <person name="Orbach M.J."/>
            <person name="Galgiani J.N."/>
            <person name="Kirkland T.N."/>
            <person name="Cole G.T."/>
            <person name="Birren B.W."/>
            <person name="Henn M.R."/>
            <person name="Taylor J.W."/>
            <person name="Rounsley S.D."/>
        </authorList>
    </citation>
    <scope>NUCLEOTIDE SEQUENCE [LARGE SCALE GENOMIC DNA]</scope>
    <source>
        <strain evidence="3">H538.4</strain>
    </source>
</reference>
<proteinExistence type="predicted"/>
<sequence>MGIRINGEKVEGQEVEKNREVGSVGSSTGVDGYGDKEKHSSGDGQSKSALSLIGLTSALVNQMNQSEDKDNFASGVRIFRPPLPDPDSVTAHCEHYTRDINSSLIRKPIPRSARSIYASLNKNHDFVTKKSRQVDIFNSGWDIGPPSSEVWRVCTAYKRKADKIRPGVNMIQGSLTLTAEEPGDCTEILPGMHNHLEDWWGLVEERGLSTDGYVHRIKDTMYTKDDERKFGIRWTDIICKPGDVRITSPLLPHGAHGPCKKVRRTMLPWYVAIQEDHEHLEVDEAGTWSQLSAAHRDLVPGPSSPSGHSNRYASVPYRFPTAIQLQGLGAISDALVGRIRWDNPMVIEELDTLFGPEEKKAQDFINNWRLKATRIALDAIVKTYQIEKKAFGNKSCWHCVHNNIDPASVRPSPPPENLVEEEDHGDHY</sequence>
<feature type="region of interest" description="Disordered" evidence="1">
    <location>
        <begin position="406"/>
        <end position="428"/>
    </location>
</feature>
<dbReference type="STRING" id="396776.A0A0J8RGV2"/>
<dbReference type="OrthoDB" id="4369165at2759"/>
<feature type="compositionally biased region" description="Acidic residues" evidence="1">
    <location>
        <begin position="418"/>
        <end position="428"/>
    </location>
</feature>
<dbReference type="VEuPathDB" id="FungiDB:CIHG_01655"/>
<evidence type="ECO:0000256" key="1">
    <source>
        <dbReference type="SAM" id="MobiDB-lite"/>
    </source>
</evidence>
<feature type="compositionally biased region" description="Low complexity" evidence="1">
    <location>
        <begin position="21"/>
        <end position="30"/>
    </location>
</feature>
<dbReference type="Proteomes" id="UP000054563">
    <property type="component" value="Unassembled WGS sequence"/>
</dbReference>
<feature type="region of interest" description="Disordered" evidence="1">
    <location>
        <begin position="1"/>
        <end position="47"/>
    </location>
</feature>
<gene>
    <name evidence="2" type="ORF">CIHG_01655</name>
</gene>
<protein>
    <submittedName>
        <fullName evidence="2">Uncharacterized protein</fullName>
    </submittedName>
</protein>
<organism evidence="2 3">
    <name type="scientific">Coccidioides immitis H538.4</name>
    <dbReference type="NCBI Taxonomy" id="396776"/>
    <lineage>
        <taxon>Eukaryota</taxon>
        <taxon>Fungi</taxon>
        <taxon>Dikarya</taxon>
        <taxon>Ascomycota</taxon>
        <taxon>Pezizomycotina</taxon>
        <taxon>Eurotiomycetes</taxon>
        <taxon>Eurotiomycetidae</taxon>
        <taxon>Onygenales</taxon>
        <taxon>Onygenaceae</taxon>
        <taxon>Coccidioides</taxon>
    </lineage>
</organism>
<accession>A0A0J8RGV2</accession>
<evidence type="ECO:0000313" key="3">
    <source>
        <dbReference type="Proteomes" id="UP000054563"/>
    </source>
</evidence>
<dbReference type="AlphaFoldDB" id="A0A0J8RGV2"/>
<feature type="compositionally biased region" description="Basic and acidic residues" evidence="1">
    <location>
        <begin position="1"/>
        <end position="20"/>
    </location>
</feature>
<dbReference type="SUPFAM" id="SSF51197">
    <property type="entry name" value="Clavaminate synthase-like"/>
    <property type="match status" value="1"/>
</dbReference>